<dbReference type="SMART" id="SM00860">
    <property type="entry name" value="SMI1_KNR4"/>
    <property type="match status" value="1"/>
</dbReference>
<dbReference type="EMBL" id="CP165727">
    <property type="protein sequence ID" value="XDV62202.1"/>
    <property type="molecule type" value="Genomic_DNA"/>
</dbReference>
<evidence type="ECO:0000313" key="2">
    <source>
        <dbReference type="EMBL" id="XDV62202.1"/>
    </source>
</evidence>
<dbReference type="SUPFAM" id="SSF160631">
    <property type="entry name" value="SMI1/KNR4-like"/>
    <property type="match status" value="1"/>
</dbReference>
<dbReference type="RefSeq" id="WP_369776888.1">
    <property type="nucleotide sequence ID" value="NZ_CP165727.1"/>
</dbReference>
<dbReference type="AlphaFoldDB" id="A0AB39XZK6"/>
<name>A0AB39XZK6_9ACTN</name>
<evidence type="ECO:0000259" key="1">
    <source>
        <dbReference type="SMART" id="SM00860"/>
    </source>
</evidence>
<feature type="domain" description="Knr4/Smi1-like" evidence="1">
    <location>
        <begin position="36"/>
        <end position="181"/>
    </location>
</feature>
<organism evidence="2">
    <name type="scientific">Streptomyces sp. R33</name>
    <dbReference type="NCBI Taxonomy" id="3238629"/>
    <lineage>
        <taxon>Bacteria</taxon>
        <taxon>Bacillati</taxon>
        <taxon>Actinomycetota</taxon>
        <taxon>Actinomycetes</taxon>
        <taxon>Kitasatosporales</taxon>
        <taxon>Streptomycetaceae</taxon>
        <taxon>Streptomyces</taxon>
    </lineage>
</organism>
<protein>
    <submittedName>
        <fullName evidence="2">SMI1/KNR4 family protein</fullName>
    </submittedName>
</protein>
<gene>
    <name evidence="2" type="ORF">AB5J51_04250</name>
</gene>
<accession>A0AB39XZK6</accession>
<dbReference type="Pfam" id="PF09346">
    <property type="entry name" value="SMI1_KNR4"/>
    <property type="match status" value="1"/>
</dbReference>
<dbReference type="InterPro" id="IPR037883">
    <property type="entry name" value="Knr4/Smi1-like_sf"/>
</dbReference>
<reference evidence="2" key="1">
    <citation type="submission" date="2024-08" db="EMBL/GenBank/DDBJ databases">
        <authorList>
            <person name="Yu S.T."/>
        </authorList>
    </citation>
    <scope>NUCLEOTIDE SEQUENCE</scope>
    <source>
        <strain evidence="2">R33</strain>
    </source>
</reference>
<proteinExistence type="predicted"/>
<sequence length="224" mass="24732">MNGDRIRVEQTLTAWHRIETWLGEYAPRSHRRLPPPASEEEIRAVERELDLVIPADVRAFYRLHNGTGPDADFEWPTWDGPLPIPEGAWDPKQDPSGYVLPDGGIGPLEKVTYWIDGPAGYGREEEPQQRYLAFVASDPDGFYGLFADCTPGAGYGGLGSYAEADVPTPGSWPSFAAYLTAVADALHDGRGVGTDTDVPGVLHRSLLWDDPRSPSQQDWEPFRG</sequence>
<dbReference type="InterPro" id="IPR018958">
    <property type="entry name" value="Knr4/Smi1-like_dom"/>
</dbReference>